<protein>
    <submittedName>
        <fullName evidence="1">Uncharacterized protein</fullName>
    </submittedName>
</protein>
<dbReference type="Proteomes" id="UP001396334">
    <property type="component" value="Unassembled WGS sequence"/>
</dbReference>
<name>A0ABR2NXP6_9ROSI</name>
<comment type="caution">
    <text evidence="1">The sequence shown here is derived from an EMBL/GenBank/DDBJ whole genome shotgun (WGS) entry which is preliminary data.</text>
</comment>
<evidence type="ECO:0000313" key="2">
    <source>
        <dbReference type="Proteomes" id="UP001396334"/>
    </source>
</evidence>
<proteinExistence type="predicted"/>
<dbReference type="EMBL" id="JBBPBN010000091">
    <property type="protein sequence ID" value="KAK8980900.1"/>
    <property type="molecule type" value="Genomic_DNA"/>
</dbReference>
<keyword evidence="2" id="KW-1185">Reference proteome</keyword>
<accession>A0ABR2NXP6</accession>
<gene>
    <name evidence="1" type="ORF">V6N11_048030</name>
</gene>
<evidence type="ECO:0000313" key="1">
    <source>
        <dbReference type="EMBL" id="KAK8980900.1"/>
    </source>
</evidence>
<sequence>MASSLTRTEAPKDEPRIIIFQQPQPWQLHQPKLNQHLSRSRHHPRRKCAEAVLQVRMVANERPVESRLEALITLREM</sequence>
<organism evidence="1 2">
    <name type="scientific">Hibiscus sabdariffa</name>
    <name type="common">roselle</name>
    <dbReference type="NCBI Taxonomy" id="183260"/>
    <lineage>
        <taxon>Eukaryota</taxon>
        <taxon>Viridiplantae</taxon>
        <taxon>Streptophyta</taxon>
        <taxon>Embryophyta</taxon>
        <taxon>Tracheophyta</taxon>
        <taxon>Spermatophyta</taxon>
        <taxon>Magnoliopsida</taxon>
        <taxon>eudicotyledons</taxon>
        <taxon>Gunneridae</taxon>
        <taxon>Pentapetalae</taxon>
        <taxon>rosids</taxon>
        <taxon>malvids</taxon>
        <taxon>Malvales</taxon>
        <taxon>Malvaceae</taxon>
        <taxon>Malvoideae</taxon>
        <taxon>Hibiscus</taxon>
    </lineage>
</organism>
<reference evidence="1 2" key="1">
    <citation type="journal article" date="2024" name="G3 (Bethesda)">
        <title>Genome assembly of Hibiscus sabdariffa L. provides insights into metabolisms of medicinal natural products.</title>
        <authorList>
            <person name="Kim T."/>
        </authorList>
    </citation>
    <scope>NUCLEOTIDE SEQUENCE [LARGE SCALE GENOMIC DNA]</scope>
    <source>
        <strain evidence="1">TK-2024</strain>
        <tissue evidence="1">Old leaves</tissue>
    </source>
</reference>